<evidence type="ECO:0000313" key="3">
    <source>
        <dbReference type="Proteomes" id="UP000547976"/>
    </source>
</evidence>
<evidence type="ECO:0000313" key="2">
    <source>
        <dbReference type="EMBL" id="KAF5608034.1"/>
    </source>
</evidence>
<evidence type="ECO:0008006" key="4">
    <source>
        <dbReference type="Google" id="ProtNLM"/>
    </source>
</evidence>
<name>A0A8H5Q3P0_GIBSU</name>
<evidence type="ECO:0000256" key="1">
    <source>
        <dbReference type="SAM" id="SignalP"/>
    </source>
</evidence>
<dbReference type="GeneID" id="59317609"/>
<gene>
    <name evidence="2" type="ORF">FSUBG_4858</name>
</gene>
<sequence>MHLLLPIYTLIGAAIAQNVFTTGTCVTQRGCGPFPTGSLTPPTTISNTIQRTLTHIATVCPTATVVVFNSTSTTTGTQTVNSTVVSALRVTTTSTVTTNGEPKPPRKRTMILTCVVTTTDTEEATTTVTSTSTMTLTATIRRTSTIPATSGFVPIASESGYVARRRHRRGDDELVPTAKPALEKRCWPDILAVVCNTTIFTLTAQTVTRARCPLPLPTVTVTQNVTVNTATTTVTATVTSTRTESTTVMATVENVITSTTTSTWTWTTRPIDWNTTFFATTTLATATTYAACQANNLINSANGGHFIWNVNYGGSQNQIQVGIPARNAYECCVACHQTRNCIWSNFPSNCELVIATSCNPRDNFNSSFITSPDARRGTTISNGPCGFIANGGDVPLV</sequence>
<dbReference type="Proteomes" id="UP000547976">
    <property type="component" value="Unassembled WGS sequence"/>
</dbReference>
<dbReference type="EMBL" id="JAAOAV010000044">
    <property type="protein sequence ID" value="KAF5608034.1"/>
    <property type="molecule type" value="Genomic_DNA"/>
</dbReference>
<accession>A0A8H5Q3P0</accession>
<dbReference type="AlphaFoldDB" id="A0A8H5Q3P0"/>
<keyword evidence="1" id="KW-0732">Signal</keyword>
<protein>
    <recommendedName>
        <fullName evidence="4">Apple domain-containing protein</fullName>
    </recommendedName>
</protein>
<feature type="chain" id="PRO_5034865947" description="Apple domain-containing protein" evidence="1">
    <location>
        <begin position="17"/>
        <end position="397"/>
    </location>
</feature>
<dbReference type="RefSeq" id="XP_036539544.1">
    <property type="nucleotide sequence ID" value="XM_036682891.1"/>
</dbReference>
<organism evidence="2 3">
    <name type="scientific">Gibberella subglutinans</name>
    <name type="common">Fusarium subglutinans</name>
    <dbReference type="NCBI Taxonomy" id="42677"/>
    <lineage>
        <taxon>Eukaryota</taxon>
        <taxon>Fungi</taxon>
        <taxon>Dikarya</taxon>
        <taxon>Ascomycota</taxon>
        <taxon>Pezizomycotina</taxon>
        <taxon>Sordariomycetes</taxon>
        <taxon>Hypocreomycetidae</taxon>
        <taxon>Hypocreales</taxon>
        <taxon>Nectriaceae</taxon>
        <taxon>Fusarium</taxon>
        <taxon>Fusarium fujikuroi species complex</taxon>
    </lineage>
</organism>
<comment type="caution">
    <text evidence="2">The sequence shown here is derived from an EMBL/GenBank/DDBJ whole genome shotgun (WGS) entry which is preliminary data.</text>
</comment>
<keyword evidence="3" id="KW-1185">Reference proteome</keyword>
<reference evidence="2 3" key="1">
    <citation type="submission" date="2020-05" db="EMBL/GenBank/DDBJ databases">
        <title>Identification and distribution of gene clusters putatively required for synthesis of sphingolipid metabolism inhibitors in phylogenetically diverse species of the filamentous fungus Fusarium.</title>
        <authorList>
            <person name="Kim H.-S."/>
            <person name="Busman M."/>
            <person name="Brown D.W."/>
            <person name="Divon H."/>
            <person name="Uhlig S."/>
            <person name="Proctor R.H."/>
        </authorList>
    </citation>
    <scope>NUCLEOTIDE SEQUENCE [LARGE SCALE GENOMIC DNA]</scope>
    <source>
        <strain evidence="2 3">NRRL 66333</strain>
    </source>
</reference>
<proteinExistence type="predicted"/>
<dbReference type="OrthoDB" id="5428787at2759"/>
<feature type="signal peptide" evidence="1">
    <location>
        <begin position="1"/>
        <end position="16"/>
    </location>
</feature>